<organism evidence="2 3">
    <name type="scientific">Candidatus Acidifodinimicrobium mancum</name>
    <dbReference type="NCBI Taxonomy" id="2898728"/>
    <lineage>
        <taxon>Archaea</taxon>
        <taxon>Candidatus Parvarchaeota</taxon>
        <taxon>Candidatus Acidifodinimicrobiaceae</taxon>
        <taxon>Candidatus Acidifodinimicrobium</taxon>
    </lineage>
</organism>
<protein>
    <submittedName>
        <fullName evidence="2">Uncharacterized protein</fullName>
    </submittedName>
</protein>
<accession>A0A8T3UZ18</accession>
<evidence type="ECO:0000313" key="2">
    <source>
        <dbReference type="EMBL" id="MBE5728677.1"/>
    </source>
</evidence>
<feature type="compositionally biased region" description="Polar residues" evidence="1">
    <location>
        <begin position="8"/>
        <end position="18"/>
    </location>
</feature>
<sequence>MKRVDILTGSSRTESASKGGSYDLPSVGDKSCQKVSSEMVVRTGSPWIYSWEDVTSRTPGTATNCLCPTSAHLE</sequence>
<evidence type="ECO:0000313" key="3">
    <source>
        <dbReference type="Proteomes" id="UP000718571"/>
    </source>
</evidence>
<dbReference type="AlphaFoldDB" id="A0A8T3UZ18"/>
<proteinExistence type="predicted"/>
<evidence type="ECO:0000256" key="1">
    <source>
        <dbReference type="SAM" id="MobiDB-lite"/>
    </source>
</evidence>
<reference evidence="2 3" key="1">
    <citation type="submission" date="2020-09" db="EMBL/GenBank/DDBJ databases">
        <title>Genomic characterization of a novel Parvarchaeota family in acid mine drainage sediments.</title>
        <authorList>
            <person name="Luo Z.-H."/>
        </authorList>
    </citation>
    <scope>NUCLEOTIDE SEQUENCE [LARGE SCALE GENOMIC DNA]</scope>
    <source>
        <strain evidence="2">MAS1_bins.189</strain>
    </source>
</reference>
<feature type="region of interest" description="Disordered" evidence="1">
    <location>
        <begin position="1"/>
        <end position="28"/>
    </location>
</feature>
<dbReference type="Proteomes" id="UP000718571">
    <property type="component" value="Unassembled WGS sequence"/>
</dbReference>
<name>A0A8T3UZ18_9ARCH</name>
<comment type="caution">
    <text evidence="2">The sequence shown here is derived from an EMBL/GenBank/DDBJ whole genome shotgun (WGS) entry which is preliminary data.</text>
</comment>
<dbReference type="EMBL" id="JADFAR010000028">
    <property type="protein sequence ID" value="MBE5728677.1"/>
    <property type="molecule type" value="Genomic_DNA"/>
</dbReference>
<gene>
    <name evidence="2" type="ORF">IHE51_02345</name>
</gene>